<sequence>MKIPTVEGRLIRAVPPAAVCFQNNTTYNSTACQEVLSQFTSSAFHAADPVSLDTPDAYLGCLPLHANGTSFLGEPFAGRRGCHADDHYPAYVINVTTTSHVQAGVKFRLNVKNTGHGRSAQPDSLSIWTHCLKSMEFSRNWQPEGRPDNDTASRAAMTFGAGVQDREAFEAAAEHDHVVGGGTDSTVGLVGWLSGGQGANNVLEAEIVTPAGDIVVANEYQNTDLFWAIRGELISLSVQAYPVPRTSLWSLAVSANNGTTDADWYKIVARALPAGGGPGASSSRLLPASSLTKDLDGLEADDGQSQKSTGRPVTDIS</sequence>
<dbReference type="PANTHER" id="PTHR13878:SF91">
    <property type="entry name" value="FAD BINDING DOMAIN PROTEIN (AFU_ORTHOLOGUE AFUA_6G12070)-RELATED"/>
    <property type="match status" value="1"/>
</dbReference>
<dbReference type="AlphaFoldDB" id="A0A9Q8LGY1"/>
<evidence type="ECO:0000256" key="3">
    <source>
        <dbReference type="SAM" id="MobiDB-lite"/>
    </source>
</evidence>
<feature type="region of interest" description="Disordered" evidence="3">
    <location>
        <begin position="295"/>
        <end position="317"/>
    </location>
</feature>
<feature type="compositionally biased region" description="Polar residues" evidence="3">
    <location>
        <begin position="303"/>
        <end position="317"/>
    </location>
</feature>
<evidence type="ECO:0000256" key="1">
    <source>
        <dbReference type="ARBA" id="ARBA00005466"/>
    </source>
</evidence>
<dbReference type="KEGG" id="ffu:CLAFUR5_06127"/>
<dbReference type="OrthoDB" id="9983560at2759"/>
<keyword evidence="5" id="KW-1185">Reference proteome</keyword>
<gene>
    <name evidence="4" type="ORF">CLAFUR5_06127</name>
</gene>
<evidence type="ECO:0000313" key="5">
    <source>
        <dbReference type="Proteomes" id="UP000756132"/>
    </source>
</evidence>
<dbReference type="GeneID" id="71986005"/>
<keyword evidence="2" id="KW-0560">Oxidoreductase</keyword>
<dbReference type="InterPro" id="IPR036318">
    <property type="entry name" value="FAD-bd_PCMH-like_sf"/>
</dbReference>
<protein>
    <submittedName>
        <fullName evidence="4">FAD-linked oxidoreductase ZEB1</fullName>
    </submittedName>
</protein>
<reference evidence="4" key="1">
    <citation type="submission" date="2021-12" db="EMBL/GenBank/DDBJ databases">
        <authorList>
            <person name="Zaccaron A."/>
            <person name="Stergiopoulos I."/>
        </authorList>
    </citation>
    <scope>NUCLEOTIDE SEQUENCE</scope>
    <source>
        <strain evidence="4">Race5_Kim</strain>
    </source>
</reference>
<dbReference type="SUPFAM" id="SSF56176">
    <property type="entry name" value="FAD-binding/transporter-associated domain-like"/>
    <property type="match status" value="1"/>
</dbReference>
<comment type="similarity">
    <text evidence="1">Belongs to the oxygen-dependent FAD-linked oxidoreductase family.</text>
</comment>
<dbReference type="RefSeq" id="XP_047761582.1">
    <property type="nucleotide sequence ID" value="XM_047905275.1"/>
</dbReference>
<dbReference type="GO" id="GO:0050660">
    <property type="term" value="F:flavin adenine dinucleotide binding"/>
    <property type="evidence" value="ECO:0007669"/>
    <property type="project" value="InterPro"/>
</dbReference>
<dbReference type="GO" id="GO:0016491">
    <property type="term" value="F:oxidoreductase activity"/>
    <property type="evidence" value="ECO:0007669"/>
    <property type="project" value="UniProtKB-KW"/>
</dbReference>
<dbReference type="Gene3D" id="3.30.465.10">
    <property type="match status" value="1"/>
</dbReference>
<organism evidence="4 5">
    <name type="scientific">Passalora fulva</name>
    <name type="common">Tomato leaf mold</name>
    <name type="synonym">Cladosporium fulvum</name>
    <dbReference type="NCBI Taxonomy" id="5499"/>
    <lineage>
        <taxon>Eukaryota</taxon>
        <taxon>Fungi</taxon>
        <taxon>Dikarya</taxon>
        <taxon>Ascomycota</taxon>
        <taxon>Pezizomycotina</taxon>
        <taxon>Dothideomycetes</taxon>
        <taxon>Dothideomycetidae</taxon>
        <taxon>Mycosphaerellales</taxon>
        <taxon>Mycosphaerellaceae</taxon>
        <taxon>Fulvia</taxon>
    </lineage>
</organism>
<dbReference type="PANTHER" id="PTHR13878">
    <property type="entry name" value="GULONOLACTONE OXIDASE"/>
    <property type="match status" value="1"/>
</dbReference>
<reference evidence="4" key="2">
    <citation type="journal article" date="2022" name="Microb. Genom.">
        <title>A chromosome-scale genome assembly of the tomato pathogen Cladosporium fulvum reveals a compartmentalized genome architecture and the presence of a dispensable chromosome.</title>
        <authorList>
            <person name="Zaccaron A.Z."/>
            <person name="Chen L.H."/>
            <person name="Samaras A."/>
            <person name="Stergiopoulos I."/>
        </authorList>
    </citation>
    <scope>NUCLEOTIDE SEQUENCE</scope>
    <source>
        <strain evidence="4">Race5_Kim</strain>
    </source>
</reference>
<proteinExistence type="inferred from homology"/>
<name>A0A9Q8LGY1_PASFU</name>
<dbReference type="Proteomes" id="UP000756132">
    <property type="component" value="Chromosome 5"/>
</dbReference>
<evidence type="ECO:0000313" key="4">
    <source>
        <dbReference type="EMBL" id="UJO17216.1"/>
    </source>
</evidence>
<evidence type="ECO:0000256" key="2">
    <source>
        <dbReference type="ARBA" id="ARBA00023002"/>
    </source>
</evidence>
<dbReference type="InterPro" id="IPR050432">
    <property type="entry name" value="FAD-linked_Oxidoreductases_BP"/>
</dbReference>
<accession>A0A9Q8LGY1</accession>
<dbReference type="EMBL" id="CP090167">
    <property type="protein sequence ID" value="UJO17216.1"/>
    <property type="molecule type" value="Genomic_DNA"/>
</dbReference>
<dbReference type="InterPro" id="IPR016169">
    <property type="entry name" value="FAD-bd_PCMH_sub2"/>
</dbReference>